<dbReference type="RefSeq" id="WP_043799599.1">
    <property type="nucleotide sequence ID" value="NZ_BAAAYP010000003.1"/>
</dbReference>
<feature type="domain" description="CHAD" evidence="1">
    <location>
        <begin position="210"/>
        <end position="489"/>
    </location>
</feature>
<comment type="caution">
    <text evidence="2">The sequence shown here is derived from an EMBL/GenBank/DDBJ whole genome shotgun (WGS) entry which is preliminary data.</text>
</comment>
<sequence>MASSAPAHTTYLASSRGDLPRWQDILPKARHVEHPGPERHSIYLDTDDRDLRHWDSVLRYRNPGPDDEPGWELAVPGGTLGTELHLASPDSDLVPDELTAAVAGLTGGRPLRRSVTLGIGEHRHEWYDRKDRLLAQIIVETVQATVIGRAATVEQWHQLHLDLGTAATKKHRTAVTAALARAGAAPAPHRSELEHALAATDPAPGPHTPTGKAPTARRMLGAYLDAQIEAIGAGDVWLRRGLDPIHPTRVGIRRLRSTLRVWQDLFEPAQRTWLDSELSWYSGLLGHVRDRQVQRARLAAALETLPPEVVMGPVASRLDTDLLADERRHLDEVLRALDSDRYRMLLAALARWRTQPPLTDHGDGARVIEKAVRTAERTALSRVRAAAAGEDEAAPSRARKAAERARYAVELAAPLLGRTRAKRKIARYTNIQQVLGEHRDSAVATDLLREFGARAGTTPGENGFTFGLLYGLELQAAERARRHAADLAT</sequence>
<dbReference type="InterPro" id="IPR007899">
    <property type="entry name" value="CHAD_dom"/>
</dbReference>
<dbReference type="EMBL" id="BLAH01000060">
    <property type="protein sequence ID" value="GES36362.1"/>
    <property type="molecule type" value="Genomic_DNA"/>
</dbReference>
<dbReference type="PROSITE" id="PS51708">
    <property type="entry name" value="CHAD"/>
    <property type="match status" value="1"/>
</dbReference>
<gene>
    <name evidence="2" type="ORF">RAJCM14343_1613</name>
</gene>
<dbReference type="Gene3D" id="1.40.20.10">
    <property type="entry name" value="CHAD domain"/>
    <property type="match status" value="1"/>
</dbReference>
<dbReference type="Proteomes" id="UP000325466">
    <property type="component" value="Unassembled WGS sequence"/>
</dbReference>
<organism evidence="2 3">
    <name type="scientific">Rhodococcus aetherivorans</name>
    <dbReference type="NCBI Taxonomy" id="191292"/>
    <lineage>
        <taxon>Bacteria</taxon>
        <taxon>Bacillati</taxon>
        <taxon>Actinomycetota</taxon>
        <taxon>Actinomycetes</taxon>
        <taxon>Mycobacteriales</taxon>
        <taxon>Nocardiaceae</taxon>
        <taxon>Rhodococcus</taxon>
    </lineage>
</organism>
<evidence type="ECO:0000313" key="2">
    <source>
        <dbReference type="EMBL" id="GES36362.1"/>
    </source>
</evidence>
<keyword evidence="3" id="KW-1185">Reference proteome</keyword>
<protein>
    <submittedName>
        <fullName evidence="2">CHAD domain containing protein</fullName>
    </submittedName>
</protein>
<dbReference type="PANTHER" id="PTHR39339:SF1">
    <property type="entry name" value="CHAD DOMAIN-CONTAINING PROTEIN"/>
    <property type="match status" value="1"/>
</dbReference>
<accession>A0ABQ0YIN2</accession>
<dbReference type="SUPFAM" id="SSF55154">
    <property type="entry name" value="CYTH-like phosphatases"/>
    <property type="match status" value="1"/>
</dbReference>
<reference evidence="2 3" key="1">
    <citation type="journal article" date="2018" name="Biodegradation">
        <title>1,4-Dioxane degradation characteristics of Rhodococcus aetherivorans JCM 14343.</title>
        <authorList>
            <person name="Inoue D."/>
            <person name="Tsunoda T."/>
            <person name="Yamamoto N."/>
            <person name="Ike M."/>
            <person name="Sei K."/>
        </authorList>
    </citation>
    <scope>NUCLEOTIDE SEQUENCE [LARGE SCALE GENOMIC DNA]</scope>
    <source>
        <strain evidence="2 3">JCM 14343</strain>
    </source>
</reference>
<dbReference type="InterPro" id="IPR033469">
    <property type="entry name" value="CYTH-like_dom_sf"/>
</dbReference>
<evidence type="ECO:0000313" key="3">
    <source>
        <dbReference type="Proteomes" id="UP000325466"/>
    </source>
</evidence>
<name>A0ABQ0YIN2_9NOCA</name>
<dbReference type="PANTHER" id="PTHR39339">
    <property type="entry name" value="SLR1444 PROTEIN"/>
    <property type="match status" value="1"/>
</dbReference>
<evidence type="ECO:0000259" key="1">
    <source>
        <dbReference type="PROSITE" id="PS51708"/>
    </source>
</evidence>
<dbReference type="SMART" id="SM00880">
    <property type="entry name" value="CHAD"/>
    <property type="match status" value="1"/>
</dbReference>
<proteinExistence type="predicted"/>
<dbReference type="InterPro" id="IPR038186">
    <property type="entry name" value="CHAD_dom_sf"/>
</dbReference>
<dbReference type="Pfam" id="PF05235">
    <property type="entry name" value="CHAD"/>
    <property type="match status" value="1"/>
</dbReference>